<name>A0A397UME4_9GLOM</name>
<dbReference type="OrthoDB" id="10044727at2759"/>
<proteinExistence type="predicted"/>
<gene>
    <name evidence="1" type="ORF">C2G38_2211428</name>
</gene>
<comment type="caution">
    <text evidence="1">The sequence shown here is derived from an EMBL/GenBank/DDBJ whole genome shotgun (WGS) entry which is preliminary data.</text>
</comment>
<protein>
    <submittedName>
        <fullName evidence="1">Uncharacterized protein</fullName>
    </submittedName>
</protein>
<keyword evidence="2" id="KW-1185">Reference proteome</keyword>
<dbReference type="Proteomes" id="UP000266673">
    <property type="component" value="Unassembled WGS sequence"/>
</dbReference>
<sequence>MRNNAKTCENDQKFAKQQFLKQIANLRPQIAVYKRDAINQVIPLRLLPNVPEIVPVTYDKLIFYANDGIKKFWGSINKNQIQQKSQASIYVSEFICETIGQLCLSQEEKEANDLLSDSK</sequence>
<evidence type="ECO:0000313" key="1">
    <source>
        <dbReference type="EMBL" id="RIB08523.1"/>
    </source>
</evidence>
<accession>A0A397UME4</accession>
<reference evidence="1 2" key="1">
    <citation type="submission" date="2018-06" db="EMBL/GenBank/DDBJ databases">
        <title>Comparative genomics reveals the genomic features of Rhizophagus irregularis, R. cerebriforme, R. diaphanum and Gigaspora rosea, and their symbiotic lifestyle signature.</title>
        <authorList>
            <person name="Morin E."/>
            <person name="San Clemente H."/>
            <person name="Chen E.C.H."/>
            <person name="De La Providencia I."/>
            <person name="Hainaut M."/>
            <person name="Kuo A."/>
            <person name="Kohler A."/>
            <person name="Murat C."/>
            <person name="Tang N."/>
            <person name="Roy S."/>
            <person name="Loubradou J."/>
            <person name="Henrissat B."/>
            <person name="Grigoriev I.V."/>
            <person name="Corradi N."/>
            <person name="Roux C."/>
            <person name="Martin F.M."/>
        </authorList>
    </citation>
    <scope>NUCLEOTIDE SEQUENCE [LARGE SCALE GENOMIC DNA]</scope>
    <source>
        <strain evidence="1 2">DAOM 194757</strain>
    </source>
</reference>
<dbReference type="EMBL" id="QKWP01001498">
    <property type="protein sequence ID" value="RIB08523.1"/>
    <property type="molecule type" value="Genomic_DNA"/>
</dbReference>
<dbReference type="AlphaFoldDB" id="A0A397UME4"/>
<organism evidence="1 2">
    <name type="scientific">Gigaspora rosea</name>
    <dbReference type="NCBI Taxonomy" id="44941"/>
    <lineage>
        <taxon>Eukaryota</taxon>
        <taxon>Fungi</taxon>
        <taxon>Fungi incertae sedis</taxon>
        <taxon>Mucoromycota</taxon>
        <taxon>Glomeromycotina</taxon>
        <taxon>Glomeromycetes</taxon>
        <taxon>Diversisporales</taxon>
        <taxon>Gigasporaceae</taxon>
        <taxon>Gigaspora</taxon>
    </lineage>
</organism>
<evidence type="ECO:0000313" key="2">
    <source>
        <dbReference type="Proteomes" id="UP000266673"/>
    </source>
</evidence>